<protein>
    <submittedName>
        <fullName evidence="2">Putative transferase, protein kinase STE-STE11 family</fullName>
        <ecNumber evidence="2">2.7.-.-</ecNumber>
    </submittedName>
</protein>
<dbReference type="SUPFAM" id="SSF56112">
    <property type="entry name" value="Protein kinase-like (PK-like)"/>
    <property type="match status" value="1"/>
</dbReference>
<dbReference type="InterPro" id="IPR000719">
    <property type="entry name" value="Prot_kinase_dom"/>
</dbReference>
<proteinExistence type="predicted"/>
<dbReference type="GO" id="GO:0007165">
    <property type="term" value="P:signal transduction"/>
    <property type="evidence" value="ECO:0007669"/>
    <property type="project" value="TreeGrafter"/>
</dbReference>
<organism evidence="2 3">
    <name type="scientific">Rosa chinensis</name>
    <name type="common">China rose</name>
    <dbReference type="NCBI Taxonomy" id="74649"/>
    <lineage>
        <taxon>Eukaryota</taxon>
        <taxon>Viridiplantae</taxon>
        <taxon>Streptophyta</taxon>
        <taxon>Embryophyta</taxon>
        <taxon>Tracheophyta</taxon>
        <taxon>Spermatophyta</taxon>
        <taxon>Magnoliopsida</taxon>
        <taxon>eudicotyledons</taxon>
        <taxon>Gunneridae</taxon>
        <taxon>Pentapetalae</taxon>
        <taxon>rosids</taxon>
        <taxon>fabids</taxon>
        <taxon>Rosales</taxon>
        <taxon>Rosaceae</taxon>
        <taxon>Rosoideae</taxon>
        <taxon>Rosoideae incertae sedis</taxon>
        <taxon>Rosa</taxon>
    </lineage>
</organism>
<dbReference type="PROSITE" id="PS50011">
    <property type="entry name" value="PROTEIN_KINASE_DOM"/>
    <property type="match status" value="1"/>
</dbReference>
<evidence type="ECO:0000313" key="3">
    <source>
        <dbReference type="Proteomes" id="UP000238479"/>
    </source>
</evidence>
<dbReference type="OMA" id="FCLAKET"/>
<keyword evidence="3" id="KW-1185">Reference proteome</keyword>
<dbReference type="GO" id="GO:0005524">
    <property type="term" value="F:ATP binding"/>
    <property type="evidence" value="ECO:0007669"/>
    <property type="project" value="InterPro"/>
</dbReference>
<dbReference type="AlphaFoldDB" id="A0A2P6SI18"/>
<dbReference type="STRING" id="74649.A0A2P6SI18"/>
<feature type="domain" description="Protein kinase" evidence="1">
    <location>
        <begin position="1"/>
        <end position="92"/>
    </location>
</feature>
<dbReference type="EC" id="2.7.-.-" evidence="2"/>
<dbReference type="InterPro" id="IPR052751">
    <property type="entry name" value="Plant_MAPKKK"/>
</dbReference>
<dbReference type="Gene3D" id="1.10.510.10">
    <property type="entry name" value="Transferase(Phosphotransferase) domain 1"/>
    <property type="match status" value="1"/>
</dbReference>
<dbReference type="EMBL" id="PDCK01000039">
    <property type="protein sequence ID" value="PRQ58296.1"/>
    <property type="molecule type" value="Genomic_DNA"/>
</dbReference>
<name>A0A2P6SI18_ROSCH</name>
<evidence type="ECO:0000313" key="2">
    <source>
        <dbReference type="EMBL" id="PRQ58296.1"/>
    </source>
</evidence>
<accession>A0A2P6SI18</accession>
<dbReference type="Pfam" id="PF00069">
    <property type="entry name" value="Pkinase"/>
    <property type="match status" value="1"/>
</dbReference>
<sequence>MFLSPETVLYNEQEQASDIWAVGCIVLEMLPGERPGNHFYDHESDTLYIVDGMEPKIPDTISSLAREFPGFCLAKETPERWTAEELLSHPFVANVVRL</sequence>
<dbReference type="InterPro" id="IPR011009">
    <property type="entry name" value="Kinase-like_dom_sf"/>
</dbReference>
<evidence type="ECO:0000259" key="1">
    <source>
        <dbReference type="PROSITE" id="PS50011"/>
    </source>
</evidence>
<keyword evidence="2" id="KW-0808">Transferase</keyword>
<gene>
    <name evidence="2" type="ORF">RchiOBHm_Chr1g0357741</name>
</gene>
<dbReference type="Proteomes" id="UP000238479">
    <property type="component" value="Chromosome 1"/>
</dbReference>
<keyword evidence="2" id="KW-0418">Kinase</keyword>
<comment type="caution">
    <text evidence="2">The sequence shown here is derived from an EMBL/GenBank/DDBJ whole genome shotgun (WGS) entry which is preliminary data.</text>
</comment>
<reference evidence="2 3" key="1">
    <citation type="journal article" date="2018" name="Nat. Genet.">
        <title>The Rosa genome provides new insights in the design of modern roses.</title>
        <authorList>
            <person name="Bendahmane M."/>
        </authorList>
    </citation>
    <scope>NUCLEOTIDE SEQUENCE [LARGE SCALE GENOMIC DNA]</scope>
    <source>
        <strain evidence="3">cv. Old Blush</strain>
    </source>
</reference>
<dbReference type="GO" id="GO:0004672">
    <property type="term" value="F:protein kinase activity"/>
    <property type="evidence" value="ECO:0007669"/>
    <property type="project" value="InterPro"/>
</dbReference>
<dbReference type="PANTHER" id="PTHR48011">
    <property type="entry name" value="CCR4-NOT TRANSCRIPTIONAL COMPLEX SUBUNIT CAF120-RELATED"/>
    <property type="match status" value="1"/>
</dbReference>
<dbReference type="PANTHER" id="PTHR48011:SF56">
    <property type="entry name" value="PROTEIN KINASE DOMAIN-CONTAINING PROTEIN"/>
    <property type="match status" value="1"/>
</dbReference>
<dbReference type="Gramene" id="PRQ58296">
    <property type="protein sequence ID" value="PRQ58296"/>
    <property type="gene ID" value="RchiOBHm_Chr1g0357741"/>
</dbReference>